<keyword evidence="15" id="KW-0233">DNA recombination</keyword>
<evidence type="ECO:0000256" key="9">
    <source>
        <dbReference type="ARBA" id="ARBA00022840"/>
    </source>
</evidence>
<accession>A0A6L2JRE2</accession>
<keyword evidence="17" id="KW-0863">Zinc-finger</keyword>
<keyword evidence="17" id="KW-0862">Zinc</keyword>
<evidence type="ECO:0000256" key="3">
    <source>
        <dbReference type="ARBA" id="ARBA00022670"/>
    </source>
</evidence>
<dbReference type="PANTHER" id="PTHR42648:SF11">
    <property type="entry name" value="TRANSPOSON TY4-P GAG-POL POLYPROTEIN"/>
    <property type="match status" value="1"/>
</dbReference>
<keyword evidence="13" id="KW-0239">DNA-directed DNA polymerase</keyword>
<dbReference type="GO" id="GO:0003887">
    <property type="term" value="F:DNA-directed DNA polymerase activity"/>
    <property type="evidence" value="ECO:0007669"/>
    <property type="project" value="UniProtKB-KW"/>
</dbReference>
<dbReference type="InterPro" id="IPR025724">
    <property type="entry name" value="GAG-pre-integrase_dom"/>
</dbReference>
<evidence type="ECO:0000256" key="12">
    <source>
        <dbReference type="ARBA" id="ARBA00022918"/>
    </source>
</evidence>
<evidence type="ECO:0000256" key="11">
    <source>
        <dbReference type="ARBA" id="ARBA00022908"/>
    </source>
</evidence>
<dbReference type="GO" id="GO:0005524">
    <property type="term" value="F:ATP binding"/>
    <property type="evidence" value="ECO:0007669"/>
    <property type="project" value="UniProtKB-KW"/>
</dbReference>
<dbReference type="GO" id="GO:0004519">
    <property type="term" value="F:endonuclease activity"/>
    <property type="evidence" value="ECO:0007669"/>
    <property type="project" value="UniProtKB-KW"/>
</dbReference>
<dbReference type="Pfam" id="PF00098">
    <property type="entry name" value="zf-CCHC"/>
    <property type="match status" value="1"/>
</dbReference>
<dbReference type="InterPro" id="IPR001878">
    <property type="entry name" value="Znf_CCHC"/>
</dbReference>
<feature type="compositionally biased region" description="Basic and acidic residues" evidence="19">
    <location>
        <begin position="1378"/>
        <end position="1398"/>
    </location>
</feature>
<evidence type="ECO:0000256" key="18">
    <source>
        <dbReference type="SAM" id="Coils"/>
    </source>
</evidence>
<protein>
    <submittedName>
        <fullName evidence="21">Ribonuclease H-like domain-containing protein</fullName>
    </submittedName>
</protein>
<evidence type="ECO:0000256" key="13">
    <source>
        <dbReference type="ARBA" id="ARBA00022932"/>
    </source>
</evidence>
<comment type="function">
    <text evidence="1">The aspartyl protease (PR) mediates the proteolytic cleavages of the Gag and Gag-Pol polyproteins after assembly of the VLP.</text>
</comment>
<dbReference type="GO" id="GO:0015074">
    <property type="term" value="P:DNA integration"/>
    <property type="evidence" value="ECO:0007669"/>
    <property type="project" value="UniProtKB-KW"/>
</dbReference>
<keyword evidence="7" id="KW-0255">Endonuclease</keyword>
<evidence type="ECO:0000256" key="10">
    <source>
        <dbReference type="ARBA" id="ARBA00022842"/>
    </source>
</evidence>
<keyword evidence="9" id="KW-0067">ATP-binding</keyword>
<keyword evidence="3" id="KW-0645">Protease</keyword>
<gene>
    <name evidence="21" type="ORF">Tci_011115</name>
</gene>
<evidence type="ECO:0000256" key="15">
    <source>
        <dbReference type="ARBA" id="ARBA00023172"/>
    </source>
</evidence>
<evidence type="ECO:0000256" key="17">
    <source>
        <dbReference type="PROSITE-ProRule" id="PRU00047"/>
    </source>
</evidence>
<feature type="domain" description="CCHC-type" evidence="20">
    <location>
        <begin position="788"/>
        <end position="803"/>
    </location>
</feature>
<evidence type="ECO:0000259" key="20">
    <source>
        <dbReference type="PROSITE" id="PS50158"/>
    </source>
</evidence>
<dbReference type="GO" id="GO:0008233">
    <property type="term" value="F:peptidase activity"/>
    <property type="evidence" value="ECO:0007669"/>
    <property type="project" value="UniProtKB-KW"/>
</dbReference>
<evidence type="ECO:0000256" key="7">
    <source>
        <dbReference type="ARBA" id="ARBA00022759"/>
    </source>
</evidence>
<feature type="region of interest" description="Disordered" evidence="19">
    <location>
        <begin position="804"/>
        <end position="823"/>
    </location>
</feature>
<keyword evidence="8" id="KW-0378">Hydrolase</keyword>
<comment type="caution">
    <text evidence="21">The sequence shown here is derived from an EMBL/GenBank/DDBJ whole genome shotgun (WGS) entry which is preliminary data.</text>
</comment>
<keyword evidence="18" id="KW-0175">Coiled coil</keyword>
<name>A0A6L2JRE2_TANCI</name>
<evidence type="ECO:0000313" key="21">
    <source>
        <dbReference type="EMBL" id="GEU39137.1"/>
    </source>
</evidence>
<feature type="region of interest" description="Disordered" evidence="19">
    <location>
        <begin position="1351"/>
        <end position="1398"/>
    </location>
</feature>
<feature type="coiled-coil region" evidence="18">
    <location>
        <begin position="1842"/>
        <end position="1869"/>
    </location>
</feature>
<dbReference type="InterPro" id="IPR012337">
    <property type="entry name" value="RNaseH-like_sf"/>
</dbReference>
<dbReference type="CDD" id="cd09272">
    <property type="entry name" value="RNase_HI_RT_Ty1"/>
    <property type="match status" value="1"/>
</dbReference>
<keyword evidence="16" id="KW-0511">Multifunctional enzyme</keyword>
<dbReference type="GO" id="GO:0003964">
    <property type="term" value="F:RNA-directed DNA polymerase activity"/>
    <property type="evidence" value="ECO:0007669"/>
    <property type="project" value="UniProtKB-KW"/>
</dbReference>
<dbReference type="GO" id="GO:0008270">
    <property type="term" value="F:zinc ion binding"/>
    <property type="evidence" value="ECO:0007669"/>
    <property type="project" value="UniProtKB-KW"/>
</dbReference>
<dbReference type="Pfam" id="PF22936">
    <property type="entry name" value="Pol_BBD"/>
    <property type="match status" value="1"/>
</dbReference>
<feature type="compositionally biased region" description="Polar residues" evidence="19">
    <location>
        <begin position="1799"/>
        <end position="1814"/>
    </location>
</feature>
<reference evidence="21" key="1">
    <citation type="journal article" date="2019" name="Sci. Rep.">
        <title>Draft genome of Tanacetum cinerariifolium, the natural source of mosquito coil.</title>
        <authorList>
            <person name="Yamashiro T."/>
            <person name="Shiraishi A."/>
            <person name="Satake H."/>
            <person name="Nakayama K."/>
        </authorList>
    </citation>
    <scope>NUCLEOTIDE SEQUENCE</scope>
</reference>
<dbReference type="SMART" id="SM00343">
    <property type="entry name" value="ZnF_C2HC"/>
    <property type="match status" value="1"/>
</dbReference>
<dbReference type="Pfam" id="PF07727">
    <property type="entry name" value="RVT_2"/>
    <property type="match status" value="1"/>
</dbReference>
<evidence type="ECO:0000256" key="5">
    <source>
        <dbReference type="ARBA" id="ARBA00022723"/>
    </source>
</evidence>
<keyword evidence="13" id="KW-0548">Nucleotidyltransferase</keyword>
<keyword evidence="11" id="KW-0229">DNA integration</keyword>
<keyword evidence="10" id="KW-0460">Magnesium</keyword>
<dbReference type="InterPro" id="IPR036397">
    <property type="entry name" value="RNaseH_sf"/>
</dbReference>
<dbReference type="SUPFAM" id="SSF57756">
    <property type="entry name" value="Retrovirus zinc finger-like domains"/>
    <property type="match status" value="1"/>
</dbReference>
<dbReference type="PROSITE" id="PS50158">
    <property type="entry name" value="ZF_CCHC"/>
    <property type="match status" value="1"/>
</dbReference>
<evidence type="ECO:0000256" key="16">
    <source>
        <dbReference type="ARBA" id="ARBA00023268"/>
    </source>
</evidence>
<evidence type="ECO:0000256" key="1">
    <source>
        <dbReference type="ARBA" id="ARBA00002180"/>
    </source>
</evidence>
<keyword evidence="6" id="KW-0547">Nucleotide-binding</keyword>
<dbReference type="InterPro" id="IPR036875">
    <property type="entry name" value="Znf_CCHC_sf"/>
</dbReference>
<feature type="region of interest" description="Disordered" evidence="19">
    <location>
        <begin position="1796"/>
        <end position="1827"/>
    </location>
</feature>
<dbReference type="Gene3D" id="4.10.60.10">
    <property type="entry name" value="Zinc finger, CCHC-type"/>
    <property type="match status" value="1"/>
</dbReference>
<sequence length="2069" mass="235020">MYKLDLVTLAPKDKNTRETHIYYLKHTMEQAAILREKVKQSKLLNPLDSASYSANKYVKLIQEFLGYVRQTCPDIHKPSKKLVYVMPINKKITVRISRSTKSSRSKFTENIKNDRILHISSSTQRKNKVEAYSRIVKSCLNKPNYVVEPSGIANVQHSKLDTNSELICVKYNSSMFDAIHELCFLEFVSGKKASSKSKSVKKAKKKEEWKPTRKVCSKHMTGDRSQLTNFINKFLDTIKFGGLPKLKFEKDHFCSACVMGKSKKQPYKPKSKDTNQEKLYLLHIDLCRPMHFVSVNGKKYILFIVDDCSQFTWVKFLASKDEALDYIIKFLKMIQVRLNETIRNIHTDRKPILSYLYVFGALYYPNNDSENLGKLQAKVDIAISLVLVVDAPKAVTLTDSPVSKSIGQDAPSTNKVMLIKLKWIYKVKTNKFYEILKNKARLVTQGFKQEESIDFKESFAPVVRIEAIHIFVVKAANKNMTIFQIDVKTTLLNGVVDPTLFTQKAKNDLLLSAQEKPIEKHLNAVKRIFRYLNGTINMGLWYSKDTDYGFKFNKIPLYCENKSVIALCCNNVQHSRAKHIDVRYHFTKEQVIVNGDLVSPVASASAGAEGHIPPKTAEQKLAKKNELKAKITLMLAISHEHLLKFHSYTLSMDDLYNNLKVYEFEIKGQLSSSSNSHNLAFVSLDNSNSTNEIVNNAHSVSAACSKDQASTASYVDDVMFSFFSNQSNAPQLDNKDLEQIVTDDLKEMDLKWQVTMHTMRVKRFIKKIGRKLDLNGKETVGFDRTKVKCYNCHRRGHFARECKAPRNQGNRNRDAPTRNAPVETSTTNALVVQDGISEDIAFLKYDVQVKDISIKEIKSQLENALKEKDDLKLKLEKFETSSKNLTKLINIQISAINKTGLSYDGQMNESNLNDIHVNKSEVLNNVFDMRDSDGDDNQVNDRFKKGEGYHAVPPPYTRNYMPPRADLSFAELDNFVFMSKESDSKYENVFKPKEVKKTVKPSLEKIEFVNARNTTVENENKAENLGTAVLTKSRQVPVNAAKQRSYRAAALVSAARPFNQKSAAKTNKFDEKVNTAKGNPQYALQDQGIFNSGCFRHMTGNKSYLIDYQEINGGFVAFGGNAKGGKIIRKGKIRTGNLDFEDVYFLKELKFNLFSVSQMCDKKNNVLFTDTECVVLSPDFKLLDESQVLLKATLDELNLWHRRLGHINFKTINKLVRGNLVRGLPLKLFENDHTCVACQKGKQHKASCIENKIDHKVKIIRCDNGTEFKNRIMNETCEMKGIKRVLVIKPHNKALYKLFLGRKPALSFMRPFGCLVTILNTLDHLGIGPNWIFDSDTLTMSMNYQPIFAGNQTNGNAGPKSSEDEVVDDVGKKSTKVPRKENGFQDPAKEGRESAQRNEFESMFGQDKDANGNRTYKMFTPISAAGSFYVNLGGSISVNVATLPNADLPTDPLVPDLEDTADLQDTRIFSGAYDNEVEGVVADFNNLELTTLDSPFDLEAFSDSDYAEASLDRKSTTRGCQFLRKRLISWKCKKQTVVANSTTEAEYDAAANCCGQIIDFLNASYVKYALTVNPTIYTSCIEQFWATAKVKNVNGEAQIQALVDKKKVIIIEASIRRDLRHNAIFIISPHTKKVFANMKREGKDFSGKKRKSRTSRLKRLRKVGSARRVESLTEASLGDQEDASKQGMMIDNVDQDVEITLVDDTQGRMNEEDMFEVNDLDGDEVVVDVLASEKVEQSVKVVEKEVSTADQVTTTGEVVTTLTLIEIKAAKPTAITTAAITVTAVGARPKEKGIVMQEPSKTPSPKQIISSQKPSHAKDKGKRKMVEPERPLKRKDQIMMDAEVAKNLEAQMQAELEEEERLARLKEEETNIALIESYDNTQAMIDANYKLAARLQKEDRGELSIKEKSRLFVELMDKRKKYFERLKAKKIRSKPPTKAQRRHQMCIYLKNMANYKHNQLKNKSFEEIHMLFNNTIKAGSKIEQEDTKRQRLEEENESAKLKKCLEIIHDDDDDVTIEDTPISSKSLTIVYYKIYKERRKSYFKIIRADRNSQSYLTLERCSRTLIEKT</sequence>
<evidence type="ECO:0000256" key="19">
    <source>
        <dbReference type="SAM" id="MobiDB-lite"/>
    </source>
</evidence>
<dbReference type="GO" id="GO:0003676">
    <property type="term" value="F:nucleic acid binding"/>
    <property type="evidence" value="ECO:0007669"/>
    <property type="project" value="InterPro"/>
</dbReference>
<organism evidence="21">
    <name type="scientific">Tanacetum cinerariifolium</name>
    <name type="common">Dalmatian daisy</name>
    <name type="synonym">Chrysanthemum cinerariifolium</name>
    <dbReference type="NCBI Taxonomy" id="118510"/>
    <lineage>
        <taxon>Eukaryota</taxon>
        <taxon>Viridiplantae</taxon>
        <taxon>Streptophyta</taxon>
        <taxon>Embryophyta</taxon>
        <taxon>Tracheophyta</taxon>
        <taxon>Spermatophyta</taxon>
        <taxon>Magnoliopsida</taxon>
        <taxon>eudicotyledons</taxon>
        <taxon>Gunneridae</taxon>
        <taxon>Pentapetalae</taxon>
        <taxon>asterids</taxon>
        <taxon>campanulids</taxon>
        <taxon>Asterales</taxon>
        <taxon>Asteraceae</taxon>
        <taxon>Asteroideae</taxon>
        <taxon>Anthemideae</taxon>
        <taxon>Anthemidinae</taxon>
        <taxon>Tanacetum</taxon>
    </lineage>
</organism>
<dbReference type="EMBL" id="BKCJ010001137">
    <property type="protein sequence ID" value="GEU39137.1"/>
    <property type="molecule type" value="Genomic_DNA"/>
</dbReference>
<dbReference type="Gene3D" id="3.30.420.10">
    <property type="entry name" value="Ribonuclease H-like superfamily/Ribonuclease H"/>
    <property type="match status" value="1"/>
</dbReference>
<dbReference type="GO" id="GO:0006508">
    <property type="term" value="P:proteolysis"/>
    <property type="evidence" value="ECO:0007669"/>
    <property type="project" value="UniProtKB-KW"/>
</dbReference>
<dbReference type="InterPro" id="IPR054722">
    <property type="entry name" value="PolX-like_BBD"/>
</dbReference>
<feature type="coiled-coil region" evidence="18">
    <location>
        <begin position="854"/>
        <end position="888"/>
    </location>
</feature>
<keyword evidence="13" id="KW-0808">Transferase</keyword>
<evidence type="ECO:0000256" key="2">
    <source>
        <dbReference type="ARBA" id="ARBA00022612"/>
    </source>
</evidence>
<dbReference type="Pfam" id="PF13976">
    <property type="entry name" value="gag_pre-integrs"/>
    <property type="match status" value="1"/>
</dbReference>
<dbReference type="InterPro" id="IPR039537">
    <property type="entry name" value="Retrotran_Ty1/copia-like"/>
</dbReference>
<evidence type="ECO:0000256" key="6">
    <source>
        <dbReference type="ARBA" id="ARBA00022741"/>
    </source>
</evidence>
<keyword evidence="12" id="KW-0695">RNA-directed DNA polymerase</keyword>
<proteinExistence type="predicted"/>
<keyword evidence="14" id="KW-0917">Virion maturation</keyword>
<dbReference type="GO" id="GO:0006310">
    <property type="term" value="P:DNA recombination"/>
    <property type="evidence" value="ECO:0007669"/>
    <property type="project" value="UniProtKB-KW"/>
</dbReference>
<dbReference type="InterPro" id="IPR013103">
    <property type="entry name" value="RVT_2"/>
</dbReference>
<dbReference type="SUPFAM" id="SSF53098">
    <property type="entry name" value="Ribonuclease H-like"/>
    <property type="match status" value="1"/>
</dbReference>
<dbReference type="PANTHER" id="PTHR42648">
    <property type="entry name" value="TRANSPOSASE, PUTATIVE-RELATED"/>
    <property type="match status" value="1"/>
</dbReference>
<evidence type="ECO:0000256" key="8">
    <source>
        <dbReference type="ARBA" id="ARBA00022801"/>
    </source>
</evidence>
<keyword evidence="2" id="KW-1188">Viral release from host cell</keyword>
<evidence type="ECO:0000256" key="14">
    <source>
        <dbReference type="ARBA" id="ARBA00023113"/>
    </source>
</evidence>
<keyword evidence="4" id="KW-0540">Nuclease</keyword>
<evidence type="ECO:0000256" key="4">
    <source>
        <dbReference type="ARBA" id="ARBA00022722"/>
    </source>
</evidence>
<keyword evidence="5" id="KW-0479">Metal-binding</keyword>